<dbReference type="EMBL" id="JAOPMH010000001">
    <property type="protein sequence ID" value="MDH7889150.1"/>
    <property type="molecule type" value="Genomic_DNA"/>
</dbReference>
<sequence>MVGQPARIRGLPFAENLFSFARGAGLDVAFTVESAVNSGTHGSDKNLKEQEPTMNISRKSTEEKADERQTTPHPRNQA</sequence>
<proteinExistence type="predicted"/>
<organism evidence="2 3">
    <name type="scientific">Bifidobacterium catenulatum subsp. kashiwanohense</name>
    <dbReference type="NCBI Taxonomy" id="630129"/>
    <lineage>
        <taxon>Bacteria</taxon>
        <taxon>Bacillati</taxon>
        <taxon>Actinomycetota</taxon>
        <taxon>Actinomycetes</taxon>
        <taxon>Bifidobacteriales</taxon>
        <taxon>Bifidobacteriaceae</taxon>
        <taxon>Bifidobacterium</taxon>
    </lineage>
</organism>
<dbReference type="AlphaFoldDB" id="A0AA43P4J5"/>
<reference evidence="2" key="2">
    <citation type="journal article" date="2023" name="Gut Microbes">
        <title>Characterization of Bifidobacterium kashiwanohense that utilizes both milk- and plant-derived oligosaccharides.</title>
        <authorList>
            <person name="Orihara K."/>
            <person name="Yahagi K."/>
            <person name="Saito Y."/>
            <person name="Watanabe Y."/>
            <person name="Sasai T."/>
            <person name="Hara T."/>
            <person name="Tsukuda N."/>
            <person name="Oki K."/>
            <person name="Fujimoto J."/>
            <person name="Matsuki T."/>
        </authorList>
    </citation>
    <scope>NUCLEOTIDE SEQUENCE</scope>
    <source>
        <strain evidence="2">YIT 13062</strain>
    </source>
</reference>
<gene>
    <name evidence="2" type="ORF">OB951_00740</name>
</gene>
<feature type="compositionally biased region" description="Basic and acidic residues" evidence="1">
    <location>
        <begin position="59"/>
        <end position="70"/>
    </location>
</feature>
<feature type="region of interest" description="Disordered" evidence="1">
    <location>
        <begin position="36"/>
        <end position="78"/>
    </location>
</feature>
<accession>A0AA43P4J5</accession>
<protein>
    <submittedName>
        <fullName evidence="2">Uncharacterized protein</fullName>
    </submittedName>
</protein>
<evidence type="ECO:0000313" key="2">
    <source>
        <dbReference type="EMBL" id="MDH7889150.1"/>
    </source>
</evidence>
<dbReference type="Proteomes" id="UP001161916">
    <property type="component" value="Unassembled WGS sequence"/>
</dbReference>
<reference evidence="2" key="1">
    <citation type="submission" date="2022-09" db="EMBL/GenBank/DDBJ databases">
        <authorList>
            <person name="Orihara K."/>
        </authorList>
    </citation>
    <scope>NUCLEOTIDE SEQUENCE</scope>
    <source>
        <strain evidence="2">YIT 13062</strain>
    </source>
</reference>
<feature type="compositionally biased region" description="Basic and acidic residues" evidence="1">
    <location>
        <begin position="42"/>
        <end position="51"/>
    </location>
</feature>
<evidence type="ECO:0000256" key="1">
    <source>
        <dbReference type="SAM" id="MobiDB-lite"/>
    </source>
</evidence>
<evidence type="ECO:0000313" key="3">
    <source>
        <dbReference type="Proteomes" id="UP001161916"/>
    </source>
</evidence>
<dbReference type="RefSeq" id="WP_281105343.1">
    <property type="nucleotide sequence ID" value="NZ_JAOPMH010000001.1"/>
</dbReference>
<name>A0AA43P4J5_9BIFI</name>
<comment type="caution">
    <text evidence="2">The sequence shown here is derived from an EMBL/GenBank/DDBJ whole genome shotgun (WGS) entry which is preliminary data.</text>
</comment>